<dbReference type="SUPFAM" id="SSF56672">
    <property type="entry name" value="DNA/RNA polymerases"/>
    <property type="match status" value="1"/>
</dbReference>
<evidence type="ECO:0000256" key="6">
    <source>
        <dbReference type="ARBA" id="ARBA00022918"/>
    </source>
</evidence>
<dbReference type="InterPro" id="IPR036397">
    <property type="entry name" value="RNaseH_sf"/>
</dbReference>
<dbReference type="Gene3D" id="3.30.70.270">
    <property type="match status" value="1"/>
</dbReference>
<dbReference type="Pfam" id="PF00078">
    <property type="entry name" value="RVT_1"/>
    <property type="match status" value="1"/>
</dbReference>
<keyword evidence="5" id="KW-0378">Hydrolase</keyword>
<keyword evidence="6" id="KW-0695">RNA-directed DNA polymerase</keyword>
<protein>
    <submittedName>
        <fullName evidence="9">Transposon Ty3-I Gag-Pol polyprotein</fullName>
    </submittedName>
</protein>
<feature type="domain" description="Reverse transcriptase RNase H-like" evidence="8">
    <location>
        <begin position="1014"/>
        <end position="1105"/>
    </location>
</feature>
<dbReference type="EMBL" id="QGNW01000248">
    <property type="protein sequence ID" value="RVW81822.1"/>
    <property type="molecule type" value="Genomic_DNA"/>
</dbReference>
<dbReference type="CDD" id="cd09274">
    <property type="entry name" value="RNase_HI_RT_Ty3"/>
    <property type="match status" value="1"/>
</dbReference>
<dbReference type="SUPFAM" id="SSF53098">
    <property type="entry name" value="Ribonuclease H-like"/>
    <property type="match status" value="2"/>
</dbReference>
<dbReference type="GO" id="GO:0003676">
    <property type="term" value="F:nucleic acid binding"/>
    <property type="evidence" value="ECO:0007669"/>
    <property type="project" value="InterPro"/>
</dbReference>
<dbReference type="PANTHER" id="PTHR48475">
    <property type="entry name" value="RIBONUCLEASE H"/>
    <property type="match status" value="1"/>
</dbReference>
<evidence type="ECO:0000256" key="2">
    <source>
        <dbReference type="ARBA" id="ARBA00022695"/>
    </source>
</evidence>
<reference evidence="9 10" key="1">
    <citation type="journal article" date="2018" name="PLoS Genet.">
        <title>Population sequencing reveals clonal diversity and ancestral inbreeding in the grapevine cultivar Chardonnay.</title>
        <authorList>
            <person name="Roach M.J."/>
            <person name="Johnson D.L."/>
            <person name="Bohlmann J."/>
            <person name="van Vuuren H.J."/>
            <person name="Jones S.J."/>
            <person name="Pretorius I.S."/>
            <person name="Schmidt S.A."/>
            <person name="Borneman A.R."/>
        </authorList>
    </citation>
    <scope>NUCLEOTIDE SEQUENCE [LARGE SCALE GENOMIC DNA]</scope>
    <source>
        <strain evidence="10">cv. Chardonnay</strain>
        <tissue evidence="9">Leaf</tissue>
    </source>
</reference>
<dbReference type="InterPro" id="IPR000477">
    <property type="entry name" value="RT_dom"/>
</dbReference>
<dbReference type="PANTHER" id="PTHR48475:SF1">
    <property type="entry name" value="RNASE H TYPE-1 DOMAIN-CONTAINING PROTEIN"/>
    <property type="match status" value="1"/>
</dbReference>
<dbReference type="InterPro" id="IPR043502">
    <property type="entry name" value="DNA/RNA_pol_sf"/>
</dbReference>
<comment type="caution">
    <text evidence="9">The sequence shown here is derived from an EMBL/GenBank/DDBJ whole genome shotgun (WGS) entry which is preliminary data.</text>
</comment>
<dbReference type="InterPro" id="IPR012337">
    <property type="entry name" value="RNaseH-like_sf"/>
</dbReference>
<evidence type="ECO:0000256" key="3">
    <source>
        <dbReference type="ARBA" id="ARBA00022722"/>
    </source>
</evidence>
<keyword evidence="4" id="KW-0255">Endonuclease</keyword>
<evidence type="ECO:0000259" key="8">
    <source>
        <dbReference type="Pfam" id="PF17917"/>
    </source>
</evidence>
<sequence>MGEPFPLRNPLGMRGSASVEVMTTLHGSTPSPWRHAEGCVPPEGMIVSTRDPLTHPFYLIEPPQPWFTVTSLDSSSWIRVRGRLTRVSDQSYQRSDQGDMDSQIVTVDQFAAAMASIQEALASLSQMIDGHQTKVAPPLAIVPIPISEDPHARMDRVEQRLRQMRTLDGAITWEDFDGALVASLFAKFKMSKIERYTGMGCPRIHLRLYSTVMRAHRLDEAQMAMLFPMSLSGATQRWFASLDVSHHRTWDQFAFNTVIDVSRRVLEALRQRPEKSLVQALYGIEKGIARGLWPESSLTHSKGKKPLGGKRLEDVGAISSAGMRPSKHYQTVGKTSGFYYPPSPHVQYRPPTPSKPMTLTYLHPRPPRQFAQLGMPLSRAFQKLIDGGLLTLLAPKPVPQPVPPRFRLYLYCSYHQVMRLMGFHWVLRLLHHSDDDDSEGREMQIVTRSGRIVQPPPLAVRPFESAASHEEVRREDDEVLRIPTSFNLLLGQPWIHRVGAIPSSLYQKVKFIHDGQVITICEFIATIDHDTTFGLGFIPTEADYRYMARLRKERLSDGAPNTSFPMTITLTSPDRTSLLSLCFPEEITDDGVIVDPTEMIDGVVSRDEYRDKMDMMTVSQITNTVQLQPISPFDMFGVSTIEVLDGPQTIPISELLEDDSSLFEGTVSLVEGAFDFMDPPLSFDVLSGFVSRFDDVSIASFMDLSIFEYSPVSCDNRDSFNHNSDPIDERVSPTVGDVEAIDFGTENQLRELKIGSPVSTNERERLIHLLRSYLDVFAWSYEYIPGLDPSIVQYHFPTLPHARPVKQKLRQLHPRWSLQVKEEIQKQFSVGFISVVEYPEWLANIVPIPKNDGKVRVCVDFKDLNKASPKDDFPFPHIDLLVNSTADHLMLSFMDGFSGVMSFGLKNAGATYQRVATTLFHDMMHRDVKVYVDDMIVKSQGRAYHLETLERFFERIRKFRLRLNPKKCTFGVTSGKLLGHMVSERGIEVDQDKVKAILDMLAPKTKKEIMGFLDMALGCMLAQIDDSGKEQAIYYLSKRMLEYEMRYVMIERFCLALVWVTRRLRHYMTEYSVHLISRLDSLRYLFDRPALTGRLMRWLILLTEFDIQYVSQKFIKGSVVADHLASLSTFEDRPVDDDFPNEEFVAMTSLLGWCMYFDSATNQLGYGIGVLLVSPQGDHILRSICLEFLDRHPITNNIVEYEACILVLKTALELGIRQMEVFGDSNLNRFADALATLASSMDIPIDVVVRPLLIELRSSIYLEVATAKDRRALRHLATKFVICGDTLYKRSADGMLLLCLDRAFIDRVMREVHAGVYGPYMGRHMLARIDIIGKVSPKSANDHEFILVAIDYFTKWVKAASYARLTSTRVSIFIISHIICHYEINGAVEVANKNIKRILRKMVETSRDWSKKLPFVLWAYCTFFRIFTRATPYSLVYGMEVVLPVETEMDERRLREADHVQAYQRKMARAFKKQVKPRPLRKWDLVLRILRGLIGDLRGKFRPSWSGPYVIRELTPEWTAWLTDLDGNQFSEPTNVDQLKKYYV</sequence>
<keyword evidence="2" id="KW-0548">Nucleotidyltransferase</keyword>
<evidence type="ECO:0000259" key="7">
    <source>
        <dbReference type="Pfam" id="PF00078"/>
    </source>
</evidence>
<dbReference type="InterPro" id="IPR043128">
    <property type="entry name" value="Rev_trsase/Diguanyl_cyclase"/>
</dbReference>
<evidence type="ECO:0000256" key="4">
    <source>
        <dbReference type="ARBA" id="ARBA00022759"/>
    </source>
</evidence>
<dbReference type="GO" id="GO:0016787">
    <property type="term" value="F:hydrolase activity"/>
    <property type="evidence" value="ECO:0007669"/>
    <property type="project" value="UniProtKB-KW"/>
</dbReference>
<evidence type="ECO:0000256" key="1">
    <source>
        <dbReference type="ARBA" id="ARBA00022679"/>
    </source>
</evidence>
<dbReference type="GO" id="GO:0004519">
    <property type="term" value="F:endonuclease activity"/>
    <property type="evidence" value="ECO:0007669"/>
    <property type="project" value="UniProtKB-KW"/>
</dbReference>
<evidence type="ECO:0000313" key="9">
    <source>
        <dbReference type="EMBL" id="RVW81822.1"/>
    </source>
</evidence>
<evidence type="ECO:0000256" key="5">
    <source>
        <dbReference type="ARBA" id="ARBA00022801"/>
    </source>
</evidence>
<dbReference type="GO" id="GO:0003964">
    <property type="term" value="F:RNA-directed DNA polymerase activity"/>
    <property type="evidence" value="ECO:0007669"/>
    <property type="project" value="UniProtKB-KW"/>
</dbReference>
<keyword evidence="1" id="KW-0808">Transferase</keyword>
<keyword evidence="3" id="KW-0540">Nuclease</keyword>
<accession>A0A438HBI0</accession>
<evidence type="ECO:0000313" key="10">
    <source>
        <dbReference type="Proteomes" id="UP000288805"/>
    </source>
</evidence>
<dbReference type="InterPro" id="IPR041373">
    <property type="entry name" value="RT_RNaseH"/>
</dbReference>
<gene>
    <name evidence="9" type="primary">TY3B-I_8</name>
    <name evidence="9" type="ORF">CK203_051636</name>
</gene>
<name>A0A438HBI0_VITVI</name>
<dbReference type="Gene3D" id="3.30.420.10">
    <property type="entry name" value="Ribonuclease H-like superfamily/Ribonuclease H"/>
    <property type="match status" value="2"/>
</dbReference>
<proteinExistence type="predicted"/>
<organism evidence="9 10">
    <name type="scientific">Vitis vinifera</name>
    <name type="common">Grape</name>
    <dbReference type="NCBI Taxonomy" id="29760"/>
    <lineage>
        <taxon>Eukaryota</taxon>
        <taxon>Viridiplantae</taxon>
        <taxon>Streptophyta</taxon>
        <taxon>Embryophyta</taxon>
        <taxon>Tracheophyta</taxon>
        <taxon>Spermatophyta</taxon>
        <taxon>Magnoliopsida</taxon>
        <taxon>eudicotyledons</taxon>
        <taxon>Gunneridae</taxon>
        <taxon>Pentapetalae</taxon>
        <taxon>rosids</taxon>
        <taxon>Vitales</taxon>
        <taxon>Vitaceae</taxon>
        <taxon>Viteae</taxon>
        <taxon>Vitis</taxon>
    </lineage>
</organism>
<feature type="domain" description="Reverse transcriptase" evidence="7">
    <location>
        <begin position="900"/>
        <end position="981"/>
    </location>
</feature>
<dbReference type="Pfam" id="PF17917">
    <property type="entry name" value="RT_RNaseH"/>
    <property type="match status" value="1"/>
</dbReference>
<dbReference type="Proteomes" id="UP000288805">
    <property type="component" value="Unassembled WGS sequence"/>
</dbReference>
<dbReference type="CDD" id="cd01647">
    <property type="entry name" value="RT_LTR"/>
    <property type="match status" value="1"/>
</dbReference>